<protein>
    <submittedName>
        <fullName evidence="1">Dehydrogenase/reductase SDR family member 12</fullName>
    </submittedName>
</protein>
<proteinExistence type="predicted"/>
<dbReference type="InterPro" id="IPR052992">
    <property type="entry name" value="SDR_member_12"/>
</dbReference>
<dbReference type="Proteomes" id="UP000324222">
    <property type="component" value="Unassembled WGS sequence"/>
</dbReference>
<accession>A0A5B7IWB2</accession>
<organism evidence="1 2">
    <name type="scientific">Portunus trituberculatus</name>
    <name type="common">Swimming crab</name>
    <name type="synonym">Neptunus trituberculatus</name>
    <dbReference type="NCBI Taxonomy" id="210409"/>
    <lineage>
        <taxon>Eukaryota</taxon>
        <taxon>Metazoa</taxon>
        <taxon>Ecdysozoa</taxon>
        <taxon>Arthropoda</taxon>
        <taxon>Crustacea</taxon>
        <taxon>Multicrustacea</taxon>
        <taxon>Malacostraca</taxon>
        <taxon>Eumalacostraca</taxon>
        <taxon>Eucarida</taxon>
        <taxon>Decapoda</taxon>
        <taxon>Pleocyemata</taxon>
        <taxon>Brachyura</taxon>
        <taxon>Eubrachyura</taxon>
        <taxon>Portunoidea</taxon>
        <taxon>Portunidae</taxon>
        <taxon>Portuninae</taxon>
        <taxon>Portunus</taxon>
    </lineage>
</organism>
<dbReference type="SUPFAM" id="SSF51735">
    <property type="entry name" value="NAD(P)-binding Rossmann-fold domains"/>
    <property type="match status" value="1"/>
</dbReference>
<dbReference type="OrthoDB" id="417891at2759"/>
<comment type="caution">
    <text evidence="1">The sequence shown here is derived from an EMBL/GenBank/DDBJ whole genome shotgun (WGS) entry which is preliminary data.</text>
</comment>
<dbReference type="EMBL" id="VSRR010072447">
    <property type="protein sequence ID" value="MPC86765.1"/>
    <property type="molecule type" value="Genomic_DNA"/>
</dbReference>
<sequence>MCSSPSPPPSGSNSGIGLQAALEVARRGGVIHMVCRNREAATKARSEIITTTGNDVSVAMKGEVREEREK</sequence>
<dbReference type="PANTHER" id="PTHR44656:SF7">
    <property type="entry name" value="DEHYDROGENASE_REDUCTASE SDR FAMILY MEMBER 12"/>
    <property type="match status" value="1"/>
</dbReference>
<dbReference type="InterPro" id="IPR036291">
    <property type="entry name" value="NAD(P)-bd_dom_sf"/>
</dbReference>
<name>A0A5B7IWB2_PORTR</name>
<dbReference type="Gene3D" id="3.40.50.720">
    <property type="entry name" value="NAD(P)-binding Rossmann-like Domain"/>
    <property type="match status" value="1"/>
</dbReference>
<reference evidence="1 2" key="1">
    <citation type="submission" date="2019-05" db="EMBL/GenBank/DDBJ databases">
        <title>Another draft genome of Portunus trituberculatus and its Hox gene families provides insights of decapod evolution.</title>
        <authorList>
            <person name="Jeong J.-H."/>
            <person name="Song I."/>
            <person name="Kim S."/>
            <person name="Choi T."/>
            <person name="Kim D."/>
            <person name="Ryu S."/>
            <person name="Kim W."/>
        </authorList>
    </citation>
    <scope>NUCLEOTIDE SEQUENCE [LARGE SCALE GENOMIC DNA]</scope>
    <source>
        <tissue evidence="1">Muscle</tissue>
    </source>
</reference>
<dbReference type="AlphaFoldDB" id="A0A5B7IWB2"/>
<gene>
    <name evidence="1" type="primary">DHRS12_5</name>
    <name evidence="1" type="ORF">E2C01_081601</name>
</gene>
<dbReference type="PANTHER" id="PTHR44656">
    <property type="entry name" value="DEHYDROGENASE/REDUCTASE SDR FAMILY MEMBER 12"/>
    <property type="match status" value="1"/>
</dbReference>
<evidence type="ECO:0000313" key="1">
    <source>
        <dbReference type="EMBL" id="MPC86765.1"/>
    </source>
</evidence>
<keyword evidence="2" id="KW-1185">Reference proteome</keyword>
<evidence type="ECO:0000313" key="2">
    <source>
        <dbReference type="Proteomes" id="UP000324222"/>
    </source>
</evidence>